<accession>A0A917B9L2</accession>
<reference evidence="6" key="2">
    <citation type="submission" date="2020-09" db="EMBL/GenBank/DDBJ databases">
        <authorList>
            <person name="Sun Q."/>
            <person name="Zhou Y."/>
        </authorList>
    </citation>
    <scope>NUCLEOTIDE SEQUENCE</scope>
    <source>
        <strain evidence="6">CGMCC 1.12153</strain>
    </source>
</reference>
<evidence type="ECO:0000313" key="7">
    <source>
        <dbReference type="Proteomes" id="UP000660110"/>
    </source>
</evidence>
<keyword evidence="3" id="KW-1133">Transmembrane helix</keyword>
<evidence type="ECO:0000256" key="2">
    <source>
        <dbReference type="ARBA" id="ARBA00022692"/>
    </source>
</evidence>
<keyword evidence="2" id="KW-0812">Transmembrane</keyword>
<dbReference type="GO" id="GO:0016020">
    <property type="term" value="C:membrane"/>
    <property type="evidence" value="ECO:0007669"/>
    <property type="project" value="UniProtKB-SubCell"/>
</dbReference>
<keyword evidence="7" id="KW-1185">Reference proteome</keyword>
<evidence type="ECO:0000259" key="5">
    <source>
        <dbReference type="Pfam" id="PF06271"/>
    </source>
</evidence>
<protein>
    <recommendedName>
        <fullName evidence="5">RDD domain-containing protein</fullName>
    </recommendedName>
</protein>
<gene>
    <name evidence="6" type="ORF">GCM10010954_30260</name>
</gene>
<reference evidence="6" key="1">
    <citation type="journal article" date="2014" name="Int. J. Syst. Evol. Microbiol.">
        <title>Complete genome sequence of Corynebacterium casei LMG S-19264T (=DSM 44701T), isolated from a smear-ripened cheese.</title>
        <authorList>
            <consortium name="US DOE Joint Genome Institute (JGI-PGF)"/>
            <person name="Walter F."/>
            <person name="Albersmeier A."/>
            <person name="Kalinowski J."/>
            <person name="Ruckert C."/>
        </authorList>
    </citation>
    <scope>NUCLEOTIDE SEQUENCE</scope>
    <source>
        <strain evidence="6">CGMCC 1.12153</strain>
    </source>
</reference>
<evidence type="ECO:0000256" key="4">
    <source>
        <dbReference type="ARBA" id="ARBA00023136"/>
    </source>
</evidence>
<evidence type="ECO:0000256" key="3">
    <source>
        <dbReference type="ARBA" id="ARBA00022989"/>
    </source>
</evidence>
<dbReference type="AlphaFoldDB" id="A0A917B9L2"/>
<comment type="caution">
    <text evidence="6">The sequence shown here is derived from an EMBL/GenBank/DDBJ whole genome shotgun (WGS) entry which is preliminary data.</text>
</comment>
<dbReference type="EMBL" id="BMEL01000004">
    <property type="protein sequence ID" value="GGF29092.1"/>
    <property type="molecule type" value="Genomic_DNA"/>
</dbReference>
<feature type="domain" description="RDD" evidence="5">
    <location>
        <begin position="11"/>
        <end position="91"/>
    </location>
</feature>
<dbReference type="RefSeq" id="WP_188378359.1">
    <property type="nucleotide sequence ID" value="NZ_BMEL01000004.1"/>
</dbReference>
<evidence type="ECO:0000313" key="6">
    <source>
        <dbReference type="EMBL" id="GGF29092.1"/>
    </source>
</evidence>
<evidence type="ECO:0000256" key="1">
    <source>
        <dbReference type="ARBA" id="ARBA00004141"/>
    </source>
</evidence>
<dbReference type="Pfam" id="PF06271">
    <property type="entry name" value="RDD"/>
    <property type="match status" value="1"/>
</dbReference>
<sequence>MTSISQKRTDAIFIDFAISTVVTLSVEKLLRKKVKSEAVHALVTPTLVMWALEYAQLKQWGQTAGYKAMGLALENEDGEEPTSSQLIKRMAYRDTISGFSYLKDRKGFTEEDGALMPHDRYAGTVVKEVESC</sequence>
<comment type="subcellular location">
    <subcellularLocation>
        <location evidence="1">Membrane</location>
        <topology evidence="1">Multi-pass membrane protein</topology>
    </subcellularLocation>
</comment>
<organism evidence="6 7">
    <name type="scientific">Halobacillus andaensis</name>
    <dbReference type="NCBI Taxonomy" id="1176239"/>
    <lineage>
        <taxon>Bacteria</taxon>
        <taxon>Bacillati</taxon>
        <taxon>Bacillota</taxon>
        <taxon>Bacilli</taxon>
        <taxon>Bacillales</taxon>
        <taxon>Bacillaceae</taxon>
        <taxon>Halobacillus</taxon>
    </lineage>
</organism>
<dbReference type="InterPro" id="IPR010432">
    <property type="entry name" value="RDD"/>
</dbReference>
<keyword evidence="4" id="KW-0472">Membrane</keyword>
<name>A0A917B9L2_HALAA</name>
<dbReference type="Proteomes" id="UP000660110">
    <property type="component" value="Unassembled WGS sequence"/>
</dbReference>
<proteinExistence type="predicted"/>